<dbReference type="SUPFAM" id="SSF51569">
    <property type="entry name" value="Aldolase"/>
    <property type="match status" value="1"/>
</dbReference>
<dbReference type="eggNOG" id="arCOG01050">
    <property type="taxonomic scope" value="Archaea"/>
</dbReference>
<evidence type="ECO:0000259" key="1">
    <source>
        <dbReference type="PROSITE" id="PS50844"/>
    </source>
</evidence>
<evidence type="ECO:0000313" key="3">
    <source>
        <dbReference type="Proteomes" id="UP000000792"/>
    </source>
</evidence>
<dbReference type="Gene3D" id="3.90.1210.10">
    <property type="entry name" value="Antifreeze-like/N-acetylneuraminic acid synthase C-terminal domain"/>
    <property type="match status" value="1"/>
</dbReference>
<dbReference type="EC" id="2.5.1.57" evidence="2"/>
<dbReference type="InterPro" id="IPR057736">
    <property type="entry name" value="SAF_PseI/NeuA/NeuB"/>
</dbReference>
<name>A9A1R0_NITMS</name>
<keyword evidence="2" id="KW-0808">Transferase</keyword>
<dbReference type="EnsemblBacteria" id="ABX12031">
    <property type="protein sequence ID" value="ABX12031"/>
    <property type="gene ID" value="Nmar_0131"/>
</dbReference>
<dbReference type="InterPro" id="IPR013132">
    <property type="entry name" value="PseI/NeuA/B-like_N"/>
</dbReference>
<protein>
    <submittedName>
        <fullName evidence="2">N-acylneuraminate-9-phosphate synthase</fullName>
        <ecNumber evidence="2">2.5.1.57</ecNumber>
    </submittedName>
</protein>
<dbReference type="Proteomes" id="UP000000792">
    <property type="component" value="Chromosome"/>
</dbReference>
<dbReference type="RefSeq" id="WP_012214518.1">
    <property type="nucleotide sequence ID" value="NC_010085.1"/>
</dbReference>
<gene>
    <name evidence="2" type="ordered locus">Nmar_0131</name>
</gene>
<dbReference type="InterPro" id="IPR013785">
    <property type="entry name" value="Aldolase_TIM"/>
</dbReference>
<dbReference type="GO" id="GO:0047444">
    <property type="term" value="F:N-acylneuraminate-9-phosphate synthase activity"/>
    <property type="evidence" value="ECO:0000318"/>
    <property type="project" value="GO_Central"/>
</dbReference>
<dbReference type="HOGENOM" id="CLU_040465_0_0_2"/>
<dbReference type="PANTHER" id="PTHR42966">
    <property type="entry name" value="N-ACETYLNEURAMINATE SYNTHASE"/>
    <property type="match status" value="1"/>
</dbReference>
<reference evidence="2 3" key="1">
    <citation type="journal article" date="2010" name="Proc. Natl. Acad. Sci. U.S.A.">
        <title>Nitrosopumilus maritimus genome reveals unique mechanisms for nitrification and autotrophy in globally distributed marine crenarchaea.</title>
        <authorList>
            <person name="Walker C.B."/>
            <person name="de la Torre J.R."/>
            <person name="Klotz M.G."/>
            <person name="Urakawa H."/>
            <person name="Pinel N."/>
            <person name="Arp D.J."/>
            <person name="Brochier-Armanet C."/>
            <person name="Chain P.S."/>
            <person name="Chan P.P."/>
            <person name="Gollabgir A."/>
            <person name="Hemp J."/>
            <person name="Hugler M."/>
            <person name="Karr E.A."/>
            <person name="Konneke M."/>
            <person name="Shin M."/>
            <person name="Lawton T.J."/>
            <person name="Lowe T."/>
            <person name="Martens-Habbena W."/>
            <person name="Sayavedra-Soto L.A."/>
            <person name="Lang D."/>
            <person name="Sievert S.M."/>
            <person name="Rosenzweig A.C."/>
            <person name="Manning G."/>
            <person name="Stahl D.A."/>
        </authorList>
    </citation>
    <scope>NUCLEOTIDE SEQUENCE [LARGE SCALE GENOMIC DNA]</scope>
    <source>
        <strain evidence="2 3">SCM1</strain>
    </source>
</reference>
<organism evidence="2 3">
    <name type="scientific">Nitrosopumilus maritimus (strain SCM1)</name>
    <dbReference type="NCBI Taxonomy" id="436308"/>
    <lineage>
        <taxon>Archaea</taxon>
        <taxon>Nitrososphaerota</taxon>
        <taxon>Nitrososphaeria</taxon>
        <taxon>Nitrosopumilales</taxon>
        <taxon>Nitrosopumilaceae</taxon>
        <taxon>Nitrosopumilus</taxon>
    </lineage>
</organism>
<dbReference type="PROSITE" id="PS50844">
    <property type="entry name" value="AFP_LIKE"/>
    <property type="match status" value="1"/>
</dbReference>
<evidence type="ECO:0000313" key="2">
    <source>
        <dbReference type="EMBL" id="ABX12031.1"/>
    </source>
</evidence>
<dbReference type="InParanoid" id="A9A1R0"/>
<dbReference type="EMBL" id="CP000866">
    <property type="protein sequence ID" value="ABX12031.1"/>
    <property type="molecule type" value="Genomic_DNA"/>
</dbReference>
<dbReference type="CDD" id="cd11615">
    <property type="entry name" value="SAF_NeuB_like"/>
    <property type="match status" value="1"/>
</dbReference>
<proteinExistence type="predicted"/>
<dbReference type="SUPFAM" id="SSF51269">
    <property type="entry name" value="AFP III-like domain"/>
    <property type="match status" value="1"/>
</dbReference>
<dbReference type="InterPro" id="IPR036732">
    <property type="entry name" value="AFP_Neu5c_C_sf"/>
</dbReference>
<dbReference type="InterPro" id="IPR006190">
    <property type="entry name" value="SAF_AFP_Neu5Ac"/>
</dbReference>
<dbReference type="KEGG" id="nmr:Nmar_0131"/>
<dbReference type="InterPro" id="IPR051690">
    <property type="entry name" value="PseI-like"/>
</dbReference>
<dbReference type="AlphaFoldDB" id="A9A1R0"/>
<dbReference type="GeneID" id="5774405"/>
<feature type="domain" description="AFP-like" evidence="1">
    <location>
        <begin position="293"/>
        <end position="351"/>
    </location>
</feature>
<keyword evidence="3" id="KW-1185">Reference proteome</keyword>
<dbReference type="Gene3D" id="3.20.20.70">
    <property type="entry name" value="Aldolase class I"/>
    <property type="match status" value="1"/>
</dbReference>
<dbReference type="STRING" id="436308.Nmar_0131"/>
<dbReference type="PhylomeDB" id="A9A1R0"/>
<dbReference type="Pfam" id="PF03102">
    <property type="entry name" value="NeuB"/>
    <property type="match status" value="1"/>
</dbReference>
<sequence length="351" mass="39372">MITMKSFSALDRVFVIAEAGSNWKCGDYSDDLEQAKKLIETAAKAGADAVKFQTYKPETIYVSDAGNSDYLEKYGIKENINEIFEHLSMPYEMIPELKKYCDEKNIQFMSTPFSVQDAKEVDKFTEIHKVASFEINHIRLLEFLAKTQKPIIVSTGASTFKEIDFAINLIRKNGNDNIALMQCTSKYPCPIDSLNLKTISTMGQKYKIPVGLSDHSLDPIIGPITAISLGAKFIEKHFTLDKNLPGPDHPFALNPDELELMITSIRNTEKALGTGIKEILPVEDELRKFAKRSIQAIQDIKKGDLLIEGQNFEILRPGNRLRGMDPLYLDTISGKKSKKDVQKGDGIIDVE</sequence>
<dbReference type="GO" id="GO:0016051">
    <property type="term" value="P:carbohydrate biosynthetic process"/>
    <property type="evidence" value="ECO:0007669"/>
    <property type="project" value="InterPro"/>
</dbReference>
<dbReference type="PANTHER" id="PTHR42966:SF1">
    <property type="entry name" value="SIALIC ACID SYNTHASE"/>
    <property type="match status" value="1"/>
</dbReference>
<accession>A9A1R0</accession>